<sequence>MPPLKTCRTCAKGKIRCHKTQDSGACDRCARLGKTCVFADSRRHTARGPDTAAGLLSPTPALPSPARTQSDAPCAGTPALISPNPHDPFSRGLLDEEGAQRLMLRFRSTMTPRFPFVVLPDPGNASNAEAALQMLRQERPCLCLAVFAASAFDDFTLQRELGRLFNEMLASLLTTSKLRTLDALQGLLVHLAWAHYHPRPRSYTQQLHLAISIVSDMRLDRPRNPQLWKVNQEPEVADHSSWGREELRALAGVYYLASSSSITLQKLRAFPFTPFIRESCETLALQGDAPGDKHIRLIIQTQRLAEELDDLVHAMSAGQGLPDGSMPGLGVDDIRHRMDALKLNMDFPLAECPMLLLQLGMLELVISQQSLPGFPLSSKTETELQISEVFSESALASRSLLDIIITRTPGHEKALTNIEWISMSYALSFSARLDLLTTNHRMAHLTQQARRCLDFRHTLRQVILKLKGMVLPGVDHRGDHDTFTHFLKRAEIVQMWYSSQVESLPSSRGATPSIQGTVVAEFSEVAREELNESTDLFVADFFAELQGVPPWDDFGLSWGN</sequence>
<evidence type="ECO:0000259" key="7">
    <source>
        <dbReference type="PROSITE" id="PS50048"/>
    </source>
</evidence>
<protein>
    <recommendedName>
        <fullName evidence="7">Zn(2)-C6 fungal-type domain-containing protein</fullName>
    </recommendedName>
</protein>
<evidence type="ECO:0000313" key="9">
    <source>
        <dbReference type="Proteomes" id="UP001174936"/>
    </source>
</evidence>
<keyword evidence="2" id="KW-0805">Transcription regulation</keyword>
<proteinExistence type="predicted"/>
<keyword evidence="3" id="KW-0238">DNA-binding</keyword>
<feature type="region of interest" description="Disordered" evidence="6">
    <location>
        <begin position="47"/>
        <end position="78"/>
    </location>
</feature>
<dbReference type="PANTHER" id="PTHR31845:SF10">
    <property type="entry name" value="ZN(II)2CYS6 TRANSCRIPTION FACTOR (EUROFUNG)"/>
    <property type="match status" value="1"/>
</dbReference>
<dbReference type="InterPro" id="IPR036864">
    <property type="entry name" value="Zn2-C6_fun-type_DNA-bd_sf"/>
</dbReference>
<organism evidence="8 9">
    <name type="scientific">Cercophora newfieldiana</name>
    <dbReference type="NCBI Taxonomy" id="92897"/>
    <lineage>
        <taxon>Eukaryota</taxon>
        <taxon>Fungi</taxon>
        <taxon>Dikarya</taxon>
        <taxon>Ascomycota</taxon>
        <taxon>Pezizomycotina</taxon>
        <taxon>Sordariomycetes</taxon>
        <taxon>Sordariomycetidae</taxon>
        <taxon>Sordariales</taxon>
        <taxon>Lasiosphaeriaceae</taxon>
        <taxon>Cercophora</taxon>
    </lineage>
</organism>
<reference evidence="8" key="1">
    <citation type="submission" date="2023-06" db="EMBL/GenBank/DDBJ databases">
        <title>Genome-scale phylogeny and comparative genomics of the fungal order Sordariales.</title>
        <authorList>
            <consortium name="Lawrence Berkeley National Laboratory"/>
            <person name="Hensen N."/>
            <person name="Bonometti L."/>
            <person name="Westerberg I."/>
            <person name="Brannstrom I.O."/>
            <person name="Guillou S."/>
            <person name="Cros-Aarteil S."/>
            <person name="Calhoun S."/>
            <person name="Haridas S."/>
            <person name="Kuo A."/>
            <person name="Mondo S."/>
            <person name="Pangilinan J."/>
            <person name="Riley R."/>
            <person name="Labutti K."/>
            <person name="Andreopoulos B."/>
            <person name="Lipzen A."/>
            <person name="Chen C."/>
            <person name="Yanf M."/>
            <person name="Daum C."/>
            <person name="Ng V."/>
            <person name="Clum A."/>
            <person name="Steindorff A."/>
            <person name="Ohm R."/>
            <person name="Martin F."/>
            <person name="Silar P."/>
            <person name="Natvig D."/>
            <person name="Lalanne C."/>
            <person name="Gautier V."/>
            <person name="Ament-Velasquez S.L."/>
            <person name="Kruys A."/>
            <person name="Hutchinson M.I."/>
            <person name="Powell A.J."/>
            <person name="Barry K."/>
            <person name="Miller A.N."/>
            <person name="Grigoriev I.V."/>
            <person name="Debuchy R."/>
            <person name="Gladieux P."/>
            <person name="Thoren M.H."/>
            <person name="Johannesson H."/>
        </authorList>
    </citation>
    <scope>NUCLEOTIDE SEQUENCE</scope>
    <source>
        <strain evidence="8">SMH2532-1</strain>
    </source>
</reference>
<evidence type="ECO:0000256" key="5">
    <source>
        <dbReference type="ARBA" id="ARBA00023242"/>
    </source>
</evidence>
<dbReference type="PROSITE" id="PS00463">
    <property type="entry name" value="ZN2_CY6_FUNGAL_1"/>
    <property type="match status" value="1"/>
</dbReference>
<evidence type="ECO:0000256" key="2">
    <source>
        <dbReference type="ARBA" id="ARBA00023015"/>
    </source>
</evidence>
<dbReference type="GO" id="GO:0005634">
    <property type="term" value="C:nucleus"/>
    <property type="evidence" value="ECO:0007669"/>
    <property type="project" value="UniProtKB-SubCell"/>
</dbReference>
<dbReference type="Proteomes" id="UP001174936">
    <property type="component" value="Unassembled WGS sequence"/>
</dbReference>
<keyword evidence="4" id="KW-0804">Transcription</keyword>
<comment type="caution">
    <text evidence="8">The sequence shown here is derived from an EMBL/GenBank/DDBJ whole genome shotgun (WGS) entry which is preliminary data.</text>
</comment>
<dbReference type="AlphaFoldDB" id="A0AA40CID6"/>
<dbReference type="GO" id="GO:0000976">
    <property type="term" value="F:transcription cis-regulatory region binding"/>
    <property type="evidence" value="ECO:0007669"/>
    <property type="project" value="TreeGrafter"/>
</dbReference>
<dbReference type="EMBL" id="JAULSV010000007">
    <property type="protein sequence ID" value="KAK0639470.1"/>
    <property type="molecule type" value="Genomic_DNA"/>
</dbReference>
<dbReference type="Gene3D" id="4.10.240.10">
    <property type="entry name" value="Zn(2)-C6 fungal-type DNA-binding domain"/>
    <property type="match status" value="1"/>
</dbReference>
<evidence type="ECO:0000256" key="4">
    <source>
        <dbReference type="ARBA" id="ARBA00023163"/>
    </source>
</evidence>
<dbReference type="PANTHER" id="PTHR31845">
    <property type="entry name" value="FINGER DOMAIN PROTEIN, PUTATIVE-RELATED"/>
    <property type="match status" value="1"/>
</dbReference>
<gene>
    <name evidence="8" type="ORF">B0T16DRAFT_244756</name>
</gene>
<comment type="subcellular location">
    <subcellularLocation>
        <location evidence="1">Nucleus</location>
    </subcellularLocation>
</comment>
<dbReference type="GO" id="GO:0008270">
    <property type="term" value="F:zinc ion binding"/>
    <property type="evidence" value="ECO:0007669"/>
    <property type="project" value="InterPro"/>
</dbReference>
<name>A0AA40CID6_9PEZI</name>
<dbReference type="SUPFAM" id="SSF57701">
    <property type="entry name" value="Zn2/Cys6 DNA-binding domain"/>
    <property type="match status" value="1"/>
</dbReference>
<evidence type="ECO:0000256" key="1">
    <source>
        <dbReference type="ARBA" id="ARBA00004123"/>
    </source>
</evidence>
<dbReference type="PROSITE" id="PS50048">
    <property type="entry name" value="ZN2_CY6_FUNGAL_2"/>
    <property type="match status" value="1"/>
</dbReference>
<dbReference type="GO" id="GO:0000981">
    <property type="term" value="F:DNA-binding transcription factor activity, RNA polymerase II-specific"/>
    <property type="evidence" value="ECO:0007669"/>
    <property type="project" value="InterPro"/>
</dbReference>
<evidence type="ECO:0000256" key="6">
    <source>
        <dbReference type="SAM" id="MobiDB-lite"/>
    </source>
</evidence>
<dbReference type="CDD" id="cd00067">
    <property type="entry name" value="GAL4"/>
    <property type="match status" value="1"/>
</dbReference>
<dbReference type="InterPro" id="IPR051089">
    <property type="entry name" value="prtT"/>
</dbReference>
<feature type="domain" description="Zn(2)-C6 fungal-type" evidence="7">
    <location>
        <begin position="6"/>
        <end position="38"/>
    </location>
</feature>
<dbReference type="InterPro" id="IPR001138">
    <property type="entry name" value="Zn2Cys6_DnaBD"/>
</dbReference>
<keyword evidence="9" id="KW-1185">Reference proteome</keyword>
<evidence type="ECO:0000313" key="8">
    <source>
        <dbReference type="EMBL" id="KAK0639470.1"/>
    </source>
</evidence>
<dbReference type="CDD" id="cd12148">
    <property type="entry name" value="fungal_TF_MHR"/>
    <property type="match status" value="1"/>
</dbReference>
<dbReference type="SMART" id="SM00066">
    <property type="entry name" value="GAL4"/>
    <property type="match status" value="1"/>
</dbReference>
<accession>A0AA40CID6</accession>
<evidence type="ECO:0000256" key="3">
    <source>
        <dbReference type="ARBA" id="ARBA00023125"/>
    </source>
</evidence>
<keyword evidence="5" id="KW-0539">Nucleus</keyword>